<evidence type="ECO:0000256" key="4">
    <source>
        <dbReference type="ARBA" id="ARBA00022824"/>
    </source>
</evidence>
<dbReference type="GO" id="GO:0050211">
    <property type="term" value="F:procollagen galactosyltransferase activity"/>
    <property type="evidence" value="ECO:0007669"/>
    <property type="project" value="TreeGrafter"/>
</dbReference>
<reference evidence="7 8" key="1">
    <citation type="submission" date="2019-01" db="EMBL/GenBank/DDBJ databases">
        <title>Draft Genome and Complete Hox-Cluster Characterization of the Sterlet Sturgeon (Acipenser ruthenus).</title>
        <authorList>
            <person name="Wei Q."/>
        </authorList>
    </citation>
    <scope>NUCLEOTIDE SEQUENCE [LARGE SCALE GENOMIC DNA]</scope>
    <source>
        <strain evidence="7">WHYD16114868_AA</strain>
        <tissue evidence="7">Blood</tissue>
    </source>
</reference>
<accession>A0A444UYG4</accession>
<keyword evidence="1 7" id="KW-0328">Glycosyltransferase</keyword>
<keyword evidence="5" id="KW-0325">Glycoprotein</keyword>
<dbReference type="Proteomes" id="UP000289886">
    <property type="component" value="Unassembled WGS sequence"/>
</dbReference>
<dbReference type="AlphaFoldDB" id="A0A444UYG4"/>
<organism evidence="7 8">
    <name type="scientific">Acipenser ruthenus</name>
    <name type="common">Sterlet sturgeon</name>
    <dbReference type="NCBI Taxonomy" id="7906"/>
    <lineage>
        <taxon>Eukaryota</taxon>
        <taxon>Metazoa</taxon>
        <taxon>Chordata</taxon>
        <taxon>Craniata</taxon>
        <taxon>Vertebrata</taxon>
        <taxon>Euteleostomi</taxon>
        <taxon>Actinopterygii</taxon>
        <taxon>Chondrostei</taxon>
        <taxon>Acipenseriformes</taxon>
        <taxon>Acipenseridae</taxon>
        <taxon>Acipenser</taxon>
    </lineage>
</organism>
<name>A0A444UYG4_ACIRT</name>
<keyword evidence="2 7" id="KW-0808">Transferase</keyword>
<evidence type="ECO:0000256" key="5">
    <source>
        <dbReference type="ARBA" id="ARBA00023180"/>
    </source>
</evidence>
<evidence type="ECO:0000256" key="3">
    <source>
        <dbReference type="ARBA" id="ARBA00022729"/>
    </source>
</evidence>
<evidence type="ECO:0000259" key="6">
    <source>
        <dbReference type="Pfam" id="PF01755"/>
    </source>
</evidence>
<evidence type="ECO:0000313" key="7">
    <source>
        <dbReference type="EMBL" id="RXM93223.1"/>
    </source>
</evidence>
<evidence type="ECO:0000256" key="2">
    <source>
        <dbReference type="ARBA" id="ARBA00022679"/>
    </source>
</evidence>
<feature type="domain" description="Glycosyl transferase family 25" evidence="6">
    <location>
        <begin position="4"/>
        <end position="86"/>
    </location>
</feature>
<dbReference type="InterPro" id="IPR002654">
    <property type="entry name" value="Glyco_trans_25"/>
</dbReference>
<dbReference type="Pfam" id="PF01755">
    <property type="entry name" value="Glyco_transf_25"/>
    <property type="match status" value="1"/>
</dbReference>
<dbReference type="CDD" id="cd06532">
    <property type="entry name" value="Glyco_transf_25"/>
    <property type="match status" value="1"/>
</dbReference>
<gene>
    <name evidence="7" type="ORF">EOD39_19311</name>
</gene>
<proteinExistence type="predicted"/>
<evidence type="ECO:0000256" key="1">
    <source>
        <dbReference type="ARBA" id="ARBA00022676"/>
    </source>
</evidence>
<evidence type="ECO:0000313" key="8">
    <source>
        <dbReference type="Proteomes" id="UP000289886"/>
    </source>
</evidence>
<dbReference type="EMBL" id="SCEB01004971">
    <property type="protein sequence ID" value="RXM93223.1"/>
    <property type="molecule type" value="Genomic_DNA"/>
</dbReference>
<sequence>MGFDEVFLINLKRRKDRRERMLHTLHEQEISCKIIAAVDGKALNVSEIEAMGIAMLPGYQDPYHGRPLTKGELGCFLSHYNIWKEVRCSGEAQE</sequence>
<comment type="caution">
    <text evidence="7">The sequence shown here is derived from an EMBL/GenBank/DDBJ whole genome shotgun (WGS) entry which is preliminary data.</text>
</comment>
<dbReference type="InterPro" id="IPR050757">
    <property type="entry name" value="Collagen_mod_GT25"/>
</dbReference>
<keyword evidence="3" id="KW-0732">Signal</keyword>
<keyword evidence="4" id="KW-0256">Endoplasmic reticulum</keyword>
<protein>
    <submittedName>
        <fullName evidence="7">Procollagen galactosyltransferase 1</fullName>
    </submittedName>
</protein>
<keyword evidence="8" id="KW-1185">Reference proteome</keyword>
<dbReference type="PANTHER" id="PTHR10730">
    <property type="entry name" value="PROCOLLAGEN-LYSINE,2-OXOGLUTARATE 5-DIOXYGENASE/GLYCOSYLTRANSFERASE 25 FAMILY MEMBER"/>
    <property type="match status" value="1"/>
</dbReference>
<dbReference type="PANTHER" id="PTHR10730:SF28">
    <property type="entry name" value="PROCOLLAGEN GALACTOSYLTRANSFERASE 1"/>
    <property type="match status" value="1"/>
</dbReference>